<dbReference type="Proteomes" id="UP001238603">
    <property type="component" value="Unassembled WGS sequence"/>
</dbReference>
<evidence type="ECO:0000256" key="1">
    <source>
        <dbReference type="SAM" id="SignalP"/>
    </source>
</evidence>
<name>A0ABT7LED9_9BURK</name>
<protein>
    <submittedName>
        <fullName evidence="3">YceI family protein</fullName>
    </submittedName>
</protein>
<proteinExistence type="predicted"/>
<dbReference type="InterPro" id="IPR007372">
    <property type="entry name" value="Lipid/polyisoprenoid-bd_YceI"/>
</dbReference>
<dbReference type="RefSeq" id="WP_285980698.1">
    <property type="nucleotide sequence ID" value="NZ_JASVDS010000001.1"/>
</dbReference>
<evidence type="ECO:0000313" key="3">
    <source>
        <dbReference type="EMBL" id="MDL5030565.1"/>
    </source>
</evidence>
<feature type="signal peptide" evidence="1">
    <location>
        <begin position="1"/>
        <end position="24"/>
    </location>
</feature>
<evidence type="ECO:0000259" key="2">
    <source>
        <dbReference type="Pfam" id="PF04264"/>
    </source>
</evidence>
<dbReference type="Pfam" id="PF04264">
    <property type="entry name" value="YceI"/>
    <property type="match status" value="1"/>
</dbReference>
<comment type="caution">
    <text evidence="3">The sequence shown here is derived from an EMBL/GenBank/DDBJ whole genome shotgun (WGS) entry which is preliminary data.</text>
</comment>
<feature type="domain" description="Lipid/polyisoprenoid-binding YceI-like" evidence="2">
    <location>
        <begin position="146"/>
        <end position="246"/>
    </location>
</feature>
<accession>A0ABT7LED9</accession>
<keyword evidence="4" id="KW-1185">Reference proteome</keyword>
<dbReference type="InterPro" id="IPR006311">
    <property type="entry name" value="TAT_signal"/>
</dbReference>
<evidence type="ECO:0000313" key="4">
    <source>
        <dbReference type="Proteomes" id="UP001238603"/>
    </source>
</evidence>
<dbReference type="Gene3D" id="2.40.128.110">
    <property type="entry name" value="Lipid/polyisoprenoid-binding, YceI-like"/>
    <property type="match status" value="1"/>
</dbReference>
<gene>
    <name evidence="3" type="ORF">QRD43_01490</name>
</gene>
<dbReference type="InterPro" id="IPR036761">
    <property type="entry name" value="TTHA0802/YceI-like_sf"/>
</dbReference>
<dbReference type="PROSITE" id="PS51318">
    <property type="entry name" value="TAT"/>
    <property type="match status" value="1"/>
</dbReference>
<reference evidence="3 4" key="1">
    <citation type="submission" date="2023-06" db="EMBL/GenBank/DDBJ databases">
        <title>Pelomonas sp. APW6 16S ribosomal RNA gene genome sequencing and assembly.</title>
        <authorList>
            <person name="Woo H."/>
        </authorList>
    </citation>
    <scope>NUCLEOTIDE SEQUENCE [LARGE SCALE GENOMIC DNA]</scope>
    <source>
        <strain evidence="3 4">APW6</strain>
    </source>
</reference>
<dbReference type="PROSITE" id="PS51257">
    <property type="entry name" value="PROKAR_LIPOPROTEIN"/>
    <property type="match status" value="1"/>
</dbReference>
<keyword evidence="1" id="KW-0732">Signal</keyword>
<sequence length="251" mass="26368">MSLAPPRRRALLVAAAALLLSACAGPVPSAAPSAPGDDHLAPEPVGGAQWRVDPAGSLLQVLAFRQGALSGLGHNHVVTAPQLQGWLQTPAEAADPSRLSAAQLAATRFALALRLDELQLDDPVRRAPLGPAFASVPGPDAIAATRTNLLGEAMLDAARFPGLRVQSVALRGEGAHVLAEIEIDWHGQRRRWRLPLTLSTGSSPEGQVLRVQGQMALRLTDFGIQPLSLLGGMLAVQDDLGVTLDLLLRPR</sequence>
<feature type="chain" id="PRO_5046272662" evidence="1">
    <location>
        <begin position="25"/>
        <end position="251"/>
    </location>
</feature>
<organism evidence="3 4">
    <name type="scientific">Roseateles subflavus</name>
    <dbReference type="NCBI Taxonomy" id="3053353"/>
    <lineage>
        <taxon>Bacteria</taxon>
        <taxon>Pseudomonadati</taxon>
        <taxon>Pseudomonadota</taxon>
        <taxon>Betaproteobacteria</taxon>
        <taxon>Burkholderiales</taxon>
        <taxon>Sphaerotilaceae</taxon>
        <taxon>Roseateles</taxon>
    </lineage>
</organism>
<dbReference type="EMBL" id="JASVDS010000001">
    <property type="protein sequence ID" value="MDL5030565.1"/>
    <property type="molecule type" value="Genomic_DNA"/>
</dbReference>
<dbReference type="SUPFAM" id="SSF101874">
    <property type="entry name" value="YceI-like"/>
    <property type="match status" value="1"/>
</dbReference>